<dbReference type="Proteomes" id="UP001431783">
    <property type="component" value="Unassembled WGS sequence"/>
</dbReference>
<proteinExistence type="predicted"/>
<reference evidence="1 2" key="1">
    <citation type="submission" date="2023-03" db="EMBL/GenBank/DDBJ databases">
        <title>Genome insight into feeding habits of ladybird beetles.</title>
        <authorList>
            <person name="Li H.-S."/>
            <person name="Huang Y.-H."/>
            <person name="Pang H."/>
        </authorList>
    </citation>
    <scope>NUCLEOTIDE SEQUENCE [LARGE SCALE GENOMIC DNA]</scope>
    <source>
        <strain evidence="1">SYSU_2023b</strain>
        <tissue evidence="1">Whole body</tissue>
    </source>
</reference>
<protein>
    <recommendedName>
        <fullName evidence="3">Knr4/Smi1-like domain-containing protein</fullName>
    </recommendedName>
</protein>
<gene>
    <name evidence="1" type="ORF">WA026_010496</name>
</gene>
<dbReference type="PANTHER" id="PTHR31854">
    <property type="entry name" value="TUBULIN POLYGLUTAMYLASE COMPLEX SUBUNIT 2"/>
    <property type="match status" value="1"/>
</dbReference>
<organism evidence="1 2">
    <name type="scientific">Henosepilachna vigintioctopunctata</name>
    <dbReference type="NCBI Taxonomy" id="420089"/>
    <lineage>
        <taxon>Eukaryota</taxon>
        <taxon>Metazoa</taxon>
        <taxon>Ecdysozoa</taxon>
        <taxon>Arthropoda</taxon>
        <taxon>Hexapoda</taxon>
        <taxon>Insecta</taxon>
        <taxon>Pterygota</taxon>
        <taxon>Neoptera</taxon>
        <taxon>Endopterygota</taxon>
        <taxon>Coleoptera</taxon>
        <taxon>Polyphaga</taxon>
        <taxon>Cucujiformia</taxon>
        <taxon>Coccinelloidea</taxon>
        <taxon>Coccinellidae</taxon>
        <taxon>Epilachninae</taxon>
        <taxon>Epilachnini</taxon>
        <taxon>Henosepilachna</taxon>
    </lineage>
</organism>
<accession>A0AAW1VBP3</accession>
<dbReference type="InterPro" id="IPR037883">
    <property type="entry name" value="Knr4/Smi1-like_sf"/>
</dbReference>
<evidence type="ECO:0000313" key="1">
    <source>
        <dbReference type="EMBL" id="KAK9890406.1"/>
    </source>
</evidence>
<name>A0AAW1VBP3_9CUCU</name>
<dbReference type="AlphaFoldDB" id="A0AAW1VBP3"/>
<dbReference type="PANTHER" id="PTHR31854:SF2">
    <property type="entry name" value="TUBULIN POLYGLUTAMYLASE COMPLEX SUBUNIT 2"/>
    <property type="match status" value="1"/>
</dbReference>
<sequence>MEFVVDKVSEDSFYENLLLGMPKILDEFSNISEPYLNRASPVQHNVICAWEQKNSVLLPEDLRSFYGSTDGIIYSFKYHLREGCDDDTIEAKIEVNSIDNLNQIYGYEINSNPGVNMDGDRYILRLGAESKVFELADLDNLGKVVLVYINSRYFPNIWVQTMKPEFFFLSDDFTTYLRMSIHHLGIPMWQFAYTEYGIPDSSKMLFRLMVPGLLPLEGKIEQMRKQYEMIQDEDKTGHPVNKLDLGIFRAYFRVPAPNTSSIIEQADCSSHSKKKSISKSRPLTTVVKKAYFKK</sequence>
<comment type="caution">
    <text evidence="1">The sequence shown here is derived from an EMBL/GenBank/DDBJ whole genome shotgun (WGS) entry which is preliminary data.</text>
</comment>
<dbReference type="InterPro" id="IPR039231">
    <property type="entry name" value="TPGS2"/>
</dbReference>
<dbReference type="SUPFAM" id="SSF160631">
    <property type="entry name" value="SMI1/KNR4-like"/>
    <property type="match status" value="1"/>
</dbReference>
<evidence type="ECO:0008006" key="3">
    <source>
        <dbReference type="Google" id="ProtNLM"/>
    </source>
</evidence>
<dbReference type="EMBL" id="JARQZJ010000125">
    <property type="protein sequence ID" value="KAK9890406.1"/>
    <property type="molecule type" value="Genomic_DNA"/>
</dbReference>
<evidence type="ECO:0000313" key="2">
    <source>
        <dbReference type="Proteomes" id="UP001431783"/>
    </source>
</evidence>
<keyword evidence="2" id="KW-1185">Reference proteome</keyword>